<dbReference type="RefSeq" id="WP_126308151.1">
    <property type="nucleotide sequence ID" value="NZ_AP018449.1"/>
</dbReference>
<organism evidence="3 4">
    <name type="scientific">Methylomusa anaerophila</name>
    <dbReference type="NCBI Taxonomy" id="1930071"/>
    <lineage>
        <taxon>Bacteria</taxon>
        <taxon>Bacillati</taxon>
        <taxon>Bacillota</taxon>
        <taxon>Negativicutes</taxon>
        <taxon>Selenomonadales</taxon>
        <taxon>Sporomusaceae</taxon>
        <taxon>Methylomusa</taxon>
    </lineage>
</organism>
<keyword evidence="1" id="KW-0812">Transmembrane</keyword>
<keyword evidence="4" id="KW-1185">Reference proteome</keyword>
<dbReference type="Pfam" id="PF13560">
    <property type="entry name" value="HTH_31"/>
    <property type="match status" value="1"/>
</dbReference>
<name>A0A348AJ39_9FIRM</name>
<feature type="transmembrane region" description="Helical" evidence="1">
    <location>
        <begin position="82"/>
        <end position="102"/>
    </location>
</feature>
<dbReference type="GO" id="GO:0003677">
    <property type="term" value="F:DNA binding"/>
    <property type="evidence" value="ECO:0007669"/>
    <property type="project" value="InterPro"/>
</dbReference>
<evidence type="ECO:0000313" key="4">
    <source>
        <dbReference type="Proteomes" id="UP000276437"/>
    </source>
</evidence>
<evidence type="ECO:0000313" key="3">
    <source>
        <dbReference type="EMBL" id="BBB91087.1"/>
    </source>
</evidence>
<dbReference type="AlphaFoldDB" id="A0A348AJ39"/>
<accession>A0A348AJ39</accession>
<dbReference type="OrthoDB" id="2735991at2"/>
<reference evidence="3 4" key="1">
    <citation type="journal article" date="2018" name="Int. J. Syst. Evol. Microbiol.">
        <title>Methylomusa anaerophila gen. nov., sp. nov., an anaerobic methanol-utilizing bacterium isolated from a microbial fuel cell.</title>
        <authorList>
            <person name="Amano N."/>
            <person name="Yamamuro A."/>
            <person name="Miyahara M."/>
            <person name="Kouzuma A."/>
            <person name="Abe T."/>
            <person name="Watanabe K."/>
        </authorList>
    </citation>
    <scope>NUCLEOTIDE SEQUENCE [LARGE SCALE GENOMIC DNA]</scope>
    <source>
        <strain evidence="3 4">MMFC1</strain>
    </source>
</reference>
<dbReference type="EMBL" id="AP018449">
    <property type="protein sequence ID" value="BBB91087.1"/>
    <property type="molecule type" value="Genomic_DNA"/>
</dbReference>
<dbReference type="InterPro" id="IPR010982">
    <property type="entry name" value="Lambda_DNA-bd_dom_sf"/>
</dbReference>
<dbReference type="KEGG" id="mana:MAMMFC1_01755"/>
<dbReference type="Proteomes" id="UP000276437">
    <property type="component" value="Chromosome"/>
</dbReference>
<dbReference type="PROSITE" id="PS50943">
    <property type="entry name" value="HTH_CROC1"/>
    <property type="match status" value="1"/>
</dbReference>
<feature type="domain" description="HTH cro/C1-type" evidence="2">
    <location>
        <begin position="28"/>
        <end position="62"/>
    </location>
</feature>
<dbReference type="SUPFAM" id="SSF47413">
    <property type="entry name" value="lambda repressor-like DNA-binding domains"/>
    <property type="match status" value="1"/>
</dbReference>
<dbReference type="Gene3D" id="1.10.260.40">
    <property type="entry name" value="lambda repressor-like DNA-binding domains"/>
    <property type="match status" value="1"/>
</dbReference>
<keyword evidence="1" id="KW-0472">Membrane</keyword>
<protein>
    <submittedName>
        <fullName evidence="3">Helix-turn-helix</fullName>
    </submittedName>
</protein>
<evidence type="ECO:0000259" key="2">
    <source>
        <dbReference type="PROSITE" id="PS50943"/>
    </source>
</evidence>
<dbReference type="InterPro" id="IPR001387">
    <property type="entry name" value="Cro/C1-type_HTH"/>
</dbReference>
<keyword evidence="1" id="KW-1133">Transmembrane helix</keyword>
<gene>
    <name evidence="3" type="ORF">MAMMFC1_01755</name>
</gene>
<dbReference type="CDD" id="cd00093">
    <property type="entry name" value="HTH_XRE"/>
    <property type="match status" value="1"/>
</dbReference>
<proteinExistence type="predicted"/>
<sequence length="106" mass="12572">MSKDTIYKLVRLKRGLTRNEALMVLPFSERTLARIENGEREVTVEEVLQIARAYNAPELLDLRLKNIKFSWQKSTPKKRSSLFLTFFYGIFNYIRFGLYRLIGKNH</sequence>
<evidence type="ECO:0000256" key="1">
    <source>
        <dbReference type="SAM" id="Phobius"/>
    </source>
</evidence>